<dbReference type="HOGENOM" id="CLU_2082631_0_0_6"/>
<name>Q1ZLI7_PHOAS</name>
<organism evidence="2 3">
    <name type="scientific">Photobacterium angustum (strain S14 / CCUG 15956)</name>
    <name type="common">Vibrio sp. (strain S14 / CCUG 15956)</name>
    <dbReference type="NCBI Taxonomy" id="314292"/>
    <lineage>
        <taxon>Bacteria</taxon>
        <taxon>Pseudomonadati</taxon>
        <taxon>Pseudomonadota</taxon>
        <taxon>Gammaproteobacteria</taxon>
        <taxon>Vibrionales</taxon>
        <taxon>Vibrionaceae</taxon>
        <taxon>Photobacterium</taxon>
    </lineage>
</organism>
<evidence type="ECO:0000313" key="2">
    <source>
        <dbReference type="EMBL" id="EAS63030.1"/>
    </source>
</evidence>
<feature type="transmembrane region" description="Helical" evidence="1">
    <location>
        <begin position="80"/>
        <end position="96"/>
    </location>
</feature>
<keyword evidence="1" id="KW-1133">Transmembrane helix</keyword>
<dbReference type="EMBL" id="AAOJ01000011">
    <property type="protein sequence ID" value="EAS63030.1"/>
    <property type="molecule type" value="Genomic_DNA"/>
</dbReference>
<keyword evidence="1" id="KW-0472">Membrane</keyword>
<evidence type="ECO:0000256" key="1">
    <source>
        <dbReference type="SAM" id="Phobius"/>
    </source>
</evidence>
<dbReference type="AlphaFoldDB" id="Q1ZLI7"/>
<proteinExistence type="predicted"/>
<protein>
    <submittedName>
        <fullName evidence="2">Uncharacterized protein</fullName>
    </submittedName>
</protein>
<accession>Q1ZLI7</accession>
<gene>
    <name evidence="2" type="ORF">VAS14_20911</name>
</gene>
<comment type="caution">
    <text evidence="2">The sequence shown here is derived from an EMBL/GenBank/DDBJ whole genome shotgun (WGS) entry which is preliminary data.</text>
</comment>
<feature type="transmembrane region" description="Helical" evidence="1">
    <location>
        <begin position="55"/>
        <end position="74"/>
    </location>
</feature>
<keyword evidence="1" id="KW-0812">Transmembrane</keyword>
<evidence type="ECO:0000313" key="3">
    <source>
        <dbReference type="Proteomes" id="UP000001603"/>
    </source>
</evidence>
<dbReference type="Proteomes" id="UP000001603">
    <property type="component" value="Unassembled WGS sequence"/>
</dbReference>
<sequence length="117" mass="13528">MFLQRDVYVDLYVKRLNIKEYFSFNIVNLLLPCARSLTNAWDICRLTDIKCLFKVINFMIVKSLFPCWCLGFFSIENKCILVYVFIKVIGVILMVSEGADGTEQEYTTGCSGLRMRG</sequence>
<reference evidence="2 3" key="1">
    <citation type="journal article" date="2009" name="Proc. Natl. Acad. Sci. U.S.A.">
        <title>The genomic basis of trophic strategy in marine bacteria.</title>
        <authorList>
            <person name="Lauro F.M."/>
            <person name="McDougald D."/>
            <person name="Thomas T."/>
            <person name="Williams T.J."/>
            <person name="Egan S."/>
            <person name="Rice S."/>
            <person name="DeMaere M.Z."/>
            <person name="Ting L."/>
            <person name="Ertan H."/>
            <person name="Johnson J."/>
            <person name="Ferriera S."/>
            <person name="Lapidus A."/>
            <person name="Anderson I."/>
            <person name="Kyrpides N."/>
            <person name="Munk A.C."/>
            <person name="Detter C."/>
            <person name="Han C.S."/>
            <person name="Brown M.V."/>
            <person name="Robb F.T."/>
            <person name="Kjelleberg S."/>
            <person name="Cavicchioli R."/>
        </authorList>
    </citation>
    <scope>NUCLEOTIDE SEQUENCE [LARGE SCALE GENOMIC DNA]</scope>
    <source>
        <strain evidence="2 3">S14</strain>
    </source>
</reference>